<feature type="binding site" evidence="8">
    <location>
        <position position="205"/>
    </location>
    <ligand>
        <name>Zn(2+)</name>
        <dbReference type="ChEBI" id="CHEBI:29105"/>
        <label>1</label>
        <note>catalytic</note>
    </ligand>
</feature>
<comment type="cofactor">
    <cofactor evidence="8">
        <name>Zn(2+)</name>
        <dbReference type="ChEBI" id="CHEBI:29105"/>
    </cofactor>
    <text evidence="8">Binds 2 Zn(2+) ions.</text>
</comment>
<comment type="caution">
    <text evidence="10">The sequence shown here is derived from an EMBL/GenBank/DDBJ whole genome shotgun (WGS) entry which is preliminary data.</text>
</comment>
<dbReference type="GO" id="GO:0008270">
    <property type="term" value="F:zinc ion binding"/>
    <property type="evidence" value="ECO:0007669"/>
    <property type="project" value="UniProtKB-UniRule"/>
</dbReference>
<evidence type="ECO:0000259" key="9">
    <source>
        <dbReference type="SMART" id="SM00849"/>
    </source>
</evidence>
<dbReference type="NCBIfam" id="NF000801">
    <property type="entry name" value="PRK00055.1-3"/>
    <property type="match status" value="1"/>
</dbReference>
<comment type="function">
    <text evidence="8">Zinc phosphodiesterase, which displays some tRNA 3'-processing endonuclease activity. Probably involved in tRNA maturation, by removing a 3'-trailer from precursor tRNA.</text>
</comment>
<dbReference type="AlphaFoldDB" id="A0A9D1Q7R7"/>
<dbReference type="SUPFAM" id="SSF56281">
    <property type="entry name" value="Metallo-hydrolase/oxidoreductase"/>
    <property type="match status" value="1"/>
</dbReference>
<evidence type="ECO:0000256" key="3">
    <source>
        <dbReference type="ARBA" id="ARBA00022722"/>
    </source>
</evidence>
<reference evidence="10" key="1">
    <citation type="journal article" date="2021" name="PeerJ">
        <title>Extensive microbial diversity within the chicken gut microbiome revealed by metagenomics and culture.</title>
        <authorList>
            <person name="Gilroy R."/>
            <person name="Ravi A."/>
            <person name="Getino M."/>
            <person name="Pursley I."/>
            <person name="Horton D.L."/>
            <person name="Alikhan N.F."/>
            <person name="Baker D."/>
            <person name="Gharbi K."/>
            <person name="Hall N."/>
            <person name="Watson M."/>
            <person name="Adriaenssens E.M."/>
            <person name="Foster-Nyarko E."/>
            <person name="Jarju S."/>
            <person name="Secka A."/>
            <person name="Antonio M."/>
            <person name="Oren A."/>
            <person name="Chaudhuri R.R."/>
            <person name="La Ragione R."/>
            <person name="Hildebrand F."/>
            <person name="Pallen M.J."/>
        </authorList>
    </citation>
    <scope>NUCLEOTIDE SEQUENCE</scope>
    <source>
        <strain evidence="10">ChiHcolR34-3080</strain>
    </source>
</reference>
<dbReference type="Proteomes" id="UP000823933">
    <property type="component" value="Unassembled WGS sequence"/>
</dbReference>
<proteinExistence type="inferred from homology"/>
<comment type="similarity">
    <text evidence="8">Belongs to the RNase Z family.</text>
</comment>
<dbReference type="InterPro" id="IPR001279">
    <property type="entry name" value="Metallo-B-lactamas"/>
</dbReference>
<feature type="binding site" evidence="8">
    <location>
        <position position="205"/>
    </location>
    <ligand>
        <name>Zn(2+)</name>
        <dbReference type="ChEBI" id="CHEBI:29105"/>
        <label>2</label>
        <note>catalytic</note>
    </ligand>
</feature>
<accession>A0A9D1Q7R7</accession>
<evidence type="ECO:0000256" key="2">
    <source>
        <dbReference type="ARBA" id="ARBA00022694"/>
    </source>
</evidence>
<evidence type="ECO:0000256" key="8">
    <source>
        <dbReference type="HAMAP-Rule" id="MF_01818"/>
    </source>
</evidence>
<dbReference type="InterPro" id="IPR036866">
    <property type="entry name" value="RibonucZ/Hydroxyglut_hydro"/>
</dbReference>
<feature type="binding site" evidence="8">
    <location>
        <position position="61"/>
    </location>
    <ligand>
        <name>Zn(2+)</name>
        <dbReference type="ChEBI" id="CHEBI:29105"/>
        <label>1</label>
        <note>catalytic</note>
    </ligand>
</feature>
<evidence type="ECO:0000256" key="4">
    <source>
        <dbReference type="ARBA" id="ARBA00022723"/>
    </source>
</evidence>
<keyword evidence="3 8" id="KW-0540">Nuclease</keyword>
<feature type="binding site" evidence="8">
    <location>
        <position position="63"/>
    </location>
    <ligand>
        <name>Zn(2+)</name>
        <dbReference type="ChEBI" id="CHEBI:29105"/>
        <label>1</label>
        <note>catalytic</note>
    </ligand>
</feature>
<dbReference type="Pfam" id="PF12706">
    <property type="entry name" value="Lactamase_B_2"/>
    <property type="match status" value="1"/>
</dbReference>
<dbReference type="SMART" id="SM00849">
    <property type="entry name" value="Lactamase_B"/>
    <property type="match status" value="1"/>
</dbReference>
<dbReference type="PANTHER" id="PTHR46018:SF2">
    <property type="entry name" value="ZINC PHOSPHODIESTERASE ELAC PROTEIN 1"/>
    <property type="match status" value="1"/>
</dbReference>
<comment type="subunit">
    <text evidence="1 8">Homodimer.</text>
</comment>
<evidence type="ECO:0000313" key="11">
    <source>
        <dbReference type="Proteomes" id="UP000823933"/>
    </source>
</evidence>
<feature type="binding site" evidence="8">
    <location>
        <position position="264"/>
    </location>
    <ligand>
        <name>Zn(2+)</name>
        <dbReference type="ChEBI" id="CHEBI:29105"/>
        <label>2</label>
        <note>catalytic</note>
    </ligand>
</feature>
<reference evidence="10" key="2">
    <citation type="submission" date="2021-04" db="EMBL/GenBank/DDBJ databases">
        <authorList>
            <person name="Gilroy R."/>
        </authorList>
    </citation>
    <scope>NUCLEOTIDE SEQUENCE</scope>
    <source>
        <strain evidence="10">ChiHcolR34-3080</strain>
    </source>
</reference>
<keyword evidence="7 8" id="KW-0862">Zinc</keyword>
<dbReference type="CDD" id="cd07717">
    <property type="entry name" value="RNaseZ_ZiPD-like_MBL-fold"/>
    <property type="match status" value="1"/>
</dbReference>
<dbReference type="Gene3D" id="3.60.15.10">
    <property type="entry name" value="Ribonuclease Z/Hydroxyacylglutathione hydrolase-like"/>
    <property type="match status" value="1"/>
</dbReference>
<organism evidence="10 11">
    <name type="scientific">Candidatus Faecalibacterium intestinigallinarum</name>
    <dbReference type="NCBI Taxonomy" id="2838581"/>
    <lineage>
        <taxon>Bacteria</taxon>
        <taxon>Bacillati</taxon>
        <taxon>Bacillota</taxon>
        <taxon>Clostridia</taxon>
        <taxon>Eubacteriales</taxon>
        <taxon>Oscillospiraceae</taxon>
        <taxon>Faecalibacterium</taxon>
    </lineage>
</organism>
<name>A0A9D1Q7R7_9FIRM</name>
<feature type="active site" description="Proton acceptor" evidence="8">
    <location>
        <position position="65"/>
    </location>
</feature>
<feature type="binding site" evidence="8">
    <location>
        <position position="65"/>
    </location>
    <ligand>
        <name>Zn(2+)</name>
        <dbReference type="ChEBI" id="CHEBI:29105"/>
        <label>2</label>
        <note>catalytic</note>
    </ligand>
</feature>
<dbReference type="EC" id="3.1.26.11" evidence="8"/>
<protein>
    <recommendedName>
        <fullName evidence="8">Ribonuclease Z</fullName>
        <shortName evidence="8">RNase Z</shortName>
        <ecNumber evidence="8">3.1.26.11</ecNumber>
    </recommendedName>
    <alternativeName>
        <fullName evidence="8">tRNA 3 endonuclease</fullName>
    </alternativeName>
    <alternativeName>
        <fullName evidence="8">tRNase Z</fullName>
    </alternativeName>
</protein>
<dbReference type="EMBL" id="DXHQ01000017">
    <property type="protein sequence ID" value="HIW08048.1"/>
    <property type="molecule type" value="Genomic_DNA"/>
</dbReference>
<evidence type="ECO:0000256" key="5">
    <source>
        <dbReference type="ARBA" id="ARBA00022759"/>
    </source>
</evidence>
<keyword evidence="5 8" id="KW-0255">Endonuclease</keyword>
<evidence type="ECO:0000256" key="6">
    <source>
        <dbReference type="ARBA" id="ARBA00022801"/>
    </source>
</evidence>
<dbReference type="Pfam" id="PF00753">
    <property type="entry name" value="Lactamase_B"/>
    <property type="match status" value="1"/>
</dbReference>
<evidence type="ECO:0000256" key="1">
    <source>
        <dbReference type="ARBA" id="ARBA00011738"/>
    </source>
</evidence>
<keyword evidence="4 8" id="KW-0479">Metal-binding</keyword>
<feature type="binding site" evidence="8">
    <location>
        <position position="137"/>
    </location>
    <ligand>
        <name>Zn(2+)</name>
        <dbReference type="ChEBI" id="CHEBI:29105"/>
        <label>1</label>
        <note>catalytic</note>
    </ligand>
</feature>
<dbReference type="GO" id="GO:0042781">
    <property type="term" value="F:3'-tRNA processing endoribonuclease activity"/>
    <property type="evidence" value="ECO:0007669"/>
    <property type="project" value="UniProtKB-UniRule"/>
</dbReference>
<evidence type="ECO:0000256" key="7">
    <source>
        <dbReference type="ARBA" id="ARBA00022833"/>
    </source>
</evidence>
<keyword evidence="6 8" id="KW-0378">Hydrolase</keyword>
<sequence length="302" mass="32196">MVTVTLLGTAATMPLPDRALTAALLSWEGHSLLFDCGEGTQAAAMRAGVGLSRLEAVCLTHYHGDHVFGLPGLLQTIACQGRTRPLLLTGPKGLEQFWAVMRLLAGPLPYKVLPVTAPDEGLWFEGGATLSAVPTRHRVPSQGYCFSLPRAGRFDPDKARALGVPVRDWKKLQQGETVELDGRTVAPGEVCGPARRGIKVVFSGDTAPCPALEQAARDADLLICDATYDAEDLAPEAAKYGHSTFRQTAALAARAGARRLWLAHYSPRIEDPEAALPLAQAAFPAAECGFDGKAVTLRFTES</sequence>
<evidence type="ECO:0000313" key="10">
    <source>
        <dbReference type="EMBL" id="HIW08048.1"/>
    </source>
</evidence>
<keyword evidence="2 8" id="KW-0819">tRNA processing</keyword>
<dbReference type="PANTHER" id="PTHR46018">
    <property type="entry name" value="ZINC PHOSPHODIESTERASE ELAC PROTEIN 1"/>
    <property type="match status" value="1"/>
</dbReference>
<gene>
    <name evidence="8" type="primary">rnz</name>
    <name evidence="10" type="ORF">H9890_01440</name>
</gene>
<dbReference type="InterPro" id="IPR013471">
    <property type="entry name" value="RNase_Z/BN"/>
</dbReference>
<feature type="domain" description="Metallo-beta-lactamase" evidence="9">
    <location>
        <begin position="18"/>
        <end position="242"/>
    </location>
</feature>
<comment type="catalytic activity">
    <reaction evidence="8">
        <text>Endonucleolytic cleavage of RNA, removing extra 3' nucleotides from tRNA precursor, generating 3' termini of tRNAs. A 3'-hydroxy group is left at the tRNA terminus and a 5'-phosphoryl group is left at the trailer molecule.</text>
        <dbReference type="EC" id="3.1.26.11"/>
    </reaction>
</comment>
<feature type="binding site" evidence="8">
    <location>
        <position position="66"/>
    </location>
    <ligand>
        <name>Zn(2+)</name>
        <dbReference type="ChEBI" id="CHEBI:29105"/>
        <label>2</label>
        <note>catalytic</note>
    </ligand>
</feature>
<dbReference type="HAMAP" id="MF_01818">
    <property type="entry name" value="RNase_Z_BN"/>
    <property type="match status" value="1"/>
</dbReference>